<dbReference type="GO" id="GO:0033194">
    <property type="term" value="P:response to hydroperoxide"/>
    <property type="evidence" value="ECO:0007669"/>
    <property type="project" value="TreeGrafter"/>
</dbReference>
<dbReference type="PANTHER" id="PTHR30283:SF4">
    <property type="entry name" value="PEROXIDE STRESS RESISTANCE PROTEIN YAAA"/>
    <property type="match status" value="1"/>
</dbReference>
<accession>A0AAE3YIZ3</accession>
<dbReference type="GO" id="GO:0005829">
    <property type="term" value="C:cytosol"/>
    <property type="evidence" value="ECO:0007669"/>
    <property type="project" value="TreeGrafter"/>
</dbReference>
<keyword evidence="2" id="KW-1185">Reference proteome</keyword>
<reference evidence="1" key="1">
    <citation type="submission" date="2023-07" db="EMBL/GenBank/DDBJ databases">
        <title>Sequencing the genomes of 1000 actinobacteria strains.</title>
        <authorList>
            <person name="Klenk H.-P."/>
        </authorList>
    </citation>
    <scope>NUCLEOTIDE SEQUENCE</scope>
    <source>
        <strain evidence="1">DSM 44707</strain>
    </source>
</reference>
<dbReference type="Proteomes" id="UP001183643">
    <property type="component" value="Unassembled WGS sequence"/>
</dbReference>
<dbReference type="Pfam" id="PF03883">
    <property type="entry name" value="H2O2_YaaD"/>
    <property type="match status" value="1"/>
</dbReference>
<dbReference type="EMBL" id="JAVDYB010000001">
    <property type="protein sequence ID" value="MDR7274639.1"/>
    <property type="molecule type" value="Genomic_DNA"/>
</dbReference>
<dbReference type="AlphaFoldDB" id="A0AAE3YIZ3"/>
<evidence type="ECO:0000313" key="1">
    <source>
        <dbReference type="EMBL" id="MDR7274639.1"/>
    </source>
</evidence>
<proteinExistence type="predicted"/>
<comment type="caution">
    <text evidence="1">The sequence shown here is derived from an EMBL/GenBank/DDBJ whole genome shotgun (WGS) entry which is preliminary data.</text>
</comment>
<dbReference type="PANTHER" id="PTHR30283">
    <property type="entry name" value="PEROXIDE STRESS RESPONSE PROTEIN YAAA"/>
    <property type="match status" value="1"/>
</dbReference>
<sequence length="257" mass="27048">MHILLPPSEGKARPARGAALDPSSLAFPELTPAREAVLDALVTLCAGDEDAALAALGLSDGQRDEVRRNALLRTAPATPAARLYTGVLYDALDLATLPPAAKRRASGQILIFSGLFGVSRLGDRLPAYRCGMDVRLPALGAVSAHWRRALPAALAGLGGPILDLRSSSYAAAWRPAADRSKTVATVRVLHERIVGGAPKRSVVSHFNKATKGRLVRDLLLAGAAPRSVPALVTALRDLKYTVEEPSPGALDVVVREL</sequence>
<gene>
    <name evidence="1" type="ORF">J2S41_001417</name>
</gene>
<evidence type="ECO:0000313" key="2">
    <source>
        <dbReference type="Proteomes" id="UP001183643"/>
    </source>
</evidence>
<organism evidence="1 2">
    <name type="scientific">Catenuloplanes atrovinosus</name>
    <dbReference type="NCBI Taxonomy" id="137266"/>
    <lineage>
        <taxon>Bacteria</taxon>
        <taxon>Bacillati</taxon>
        <taxon>Actinomycetota</taxon>
        <taxon>Actinomycetes</taxon>
        <taxon>Micromonosporales</taxon>
        <taxon>Micromonosporaceae</taxon>
        <taxon>Catenuloplanes</taxon>
    </lineage>
</organism>
<dbReference type="RefSeq" id="WP_310364603.1">
    <property type="nucleotide sequence ID" value="NZ_JAVDYB010000001.1"/>
</dbReference>
<dbReference type="NCBIfam" id="NF002545">
    <property type="entry name" value="PRK02101.2-3"/>
    <property type="match status" value="1"/>
</dbReference>
<name>A0AAE3YIZ3_9ACTN</name>
<protein>
    <submittedName>
        <fullName evidence="1">Cytoplasmic iron level regulating protein YaaA (DUF328/UPF0246 family)</fullName>
    </submittedName>
</protein>
<dbReference type="InterPro" id="IPR005583">
    <property type="entry name" value="YaaA"/>
</dbReference>